<keyword evidence="2" id="KW-1133">Transmembrane helix</keyword>
<gene>
    <name evidence="4" type="ORF">ACFFF6_12200</name>
</gene>
<proteinExistence type="predicted"/>
<reference evidence="4 5" key="1">
    <citation type="submission" date="2024-09" db="EMBL/GenBank/DDBJ databases">
        <authorList>
            <person name="Sun Q."/>
            <person name="Mori K."/>
        </authorList>
    </citation>
    <scope>NUCLEOTIDE SEQUENCE [LARGE SCALE GENOMIC DNA]</scope>
    <source>
        <strain evidence="4 5">CICC 10874</strain>
    </source>
</reference>
<keyword evidence="5" id="KW-1185">Reference proteome</keyword>
<keyword evidence="2" id="KW-0472">Membrane</keyword>
<sequence length="201" mass="20432">MLSAVRALSSSLRALPRWTRTSALAVLALYPAGAAFLLLLDDGWAVNRANVRVWYAVTAVTGGRDVITPEVFAVIANVALFVPVFAALAVLVPTRWWVLLAALLSTAVELHQMGIQREADLGDVVANTFGAGLGTVLGIGLRALVLRRGAAPAAALPDEGIRPDGAALSDGGALGAGVPTTRGAARPGPAGGPDGGPDDRG</sequence>
<evidence type="ECO:0000313" key="5">
    <source>
        <dbReference type="Proteomes" id="UP001589793"/>
    </source>
</evidence>
<evidence type="ECO:0000256" key="2">
    <source>
        <dbReference type="SAM" id="Phobius"/>
    </source>
</evidence>
<name>A0ABV6RCK5_9MICO</name>
<comment type="caution">
    <text evidence="4">The sequence shown here is derived from an EMBL/GenBank/DDBJ whole genome shotgun (WGS) entry which is preliminary data.</text>
</comment>
<feature type="transmembrane region" description="Helical" evidence="2">
    <location>
        <begin position="96"/>
        <end position="113"/>
    </location>
</feature>
<evidence type="ECO:0000259" key="3">
    <source>
        <dbReference type="Pfam" id="PF04892"/>
    </source>
</evidence>
<dbReference type="InterPro" id="IPR006976">
    <property type="entry name" value="VanZ-like"/>
</dbReference>
<feature type="region of interest" description="Disordered" evidence="1">
    <location>
        <begin position="160"/>
        <end position="201"/>
    </location>
</feature>
<feature type="transmembrane region" description="Helical" evidence="2">
    <location>
        <begin position="21"/>
        <end position="40"/>
    </location>
</feature>
<feature type="domain" description="VanZ-like" evidence="3">
    <location>
        <begin position="69"/>
        <end position="137"/>
    </location>
</feature>
<evidence type="ECO:0000313" key="4">
    <source>
        <dbReference type="EMBL" id="MFC0674720.1"/>
    </source>
</evidence>
<dbReference type="EMBL" id="JBHLSV010000014">
    <property type="protein sequence ID" value="MFC0674720.1"/>
    <property type="molecule type" value="Genomic_DNA"/>
</dbReference>
<feature type="transmembrane region" description="Helical" evidence="2">
    <location>
        <begin position="125"/>
        <end position="145"/>
    </location>
</feature>
<accession>A0ABV6RCK5</accession>
<organism evidence="4 5">
    <name type="scientific">Brachybacterium hainanense</name>
    <dbReference type="NCBI Taxonomy" id="1541174"/>
    <lineage>
        <taxon>Bacteria</taxon>
        <taxon>Bacillati</taxon>
        <taxon>Actinomycetota</taxon>
        <taxon>Actinomycetes</taxon>
        <taxon>Micrococcales</taxon>
        <taxon>Dermabacteraceae</taxon>
        <taxon>Brachybacterium</taxon>
    </lineage>
</organism>
<keyword evidence="2" id="KW-0812">Transmembrane</keyword>
<feature type="transmembrane region" description="Helical" evidence="2">
    <location>
        <begin position="71"/>
        <end position="91"/>
    </location>
</feature>
<dbReference type="RefSeq" id="WP_376981073.1">
    <property type="nucleotide sequence ID" value="NZ_JBHLSV010000014.1"/>
</dbReference>
<dbReference type="Proteomes" id="UP001589793">
    <property type="component" value="Unassembled WGS sequence"/>
</dbReference>
<evidence type="ECO:0000256" key="1">
    <source>
        <dbReference type="SAM" id="MobiDB-lite"/>
    </source>
</evidence>
<protein>
    <submittedName>
        <fullName evidence="4">VanZ family protein</fullName>
    </submittedName>
</protein>
<dbReference type="Pfam" id="PF04892">
    <property type="entry name" value="VanZ"/>
    <property type="match status" value="1"/>
</dbReference>